<name>A0A0F6WEG4_9CAUD</name>
<accession>A0A0F6WEG4</accession>
<dbReference type="KEGG" id="vg:26586414"/>
<evidence type="ECO:0000313" key="1">
    <source>
        <dbReference type="EMBL" id="AKF14625.1"/>
    </source>
</evidence>
<dbReference type="EMBL" id="KR080199">
    <property type="protein sequence ID" value="AKF14625.1"/>
    <property type="molecule type" value="Genomic_DNA"/>
</dbReference>
<dbReference type="OrthoDB" id="21805at10239"/>
<gene>
    <name evidence="1" type="primary">56</name>
    <name evidence="1" type="ORF">SEA_BAEE_56</name>
</gene>
<proteinExistence type="predicted"/>
<sequence length="153" mass="17050">MSVTFKTQSLIDAAESVIKLHEDAVAEWERQTAAHQAQHRDQWWENNRDRVTALKNYLTRCIKNDTPPTSKEAERLMASRSGYVQFFVPTGEPSGDKPDGYFVRNLGDLAGLVAMLKAHTGETISANELKLVGYDRLTQLFQLAAAAGGRVDK</sequence>
<organism evidence="1 2">
    <name type="scientific">Mycobacterium phage Baee</name>
    <dbReference type="NCBI Taxonomy" id="1647306"/>
    <lineage>
        <taxon>Viruses</taxon>
        <taxon>Duplodnaviria</taxon>
        <taxon>Heunggongvirae</taxon>
        <taxon>Uroviricota</taxon>
        <taxon>Caudoviricetes</taxon>
        <taxon>Bclasvirinae</taxon>
        <taxon>Acadianvirus</taxon>
        <taxon>Acadianvirus baee</taxon>
    </lineage>
</organism>
<reference evidence="1 2" key="1">
    <citation type="journal article" date="2015" name="Genome Announc.">
        <title>Genome Sequences of Mycobacteriophages AlanGrant, Baee, Corofin, OrangeOswald, and Vincenzo, New Members of Cluster B.</title>
        <authorList>
            <person name="Pope W.H."/>
            <person name="Carbonara M.E."/>
            <person name="Cioffi H.M."/>
            <person name="Cruz T."/>
            <person name="Dang B.Q."/>
            <person name="Doyle A.N."/>
            <person name="Fan O.H."/>
            <person name="Gallagher M."/>
            <person name="Gentile G.M."/>
            <person name="German B.A."/>
            <person name="Farrell M.E."/>
            <person name="Gerwig M."/>
            <person name="Hunter K.L."/>
            <person name="Lefever V.E."/>
            <person name="Marfisi N.A."/>
            <person name="McDonnell J.E."/>
            <person name="Monga J.K."/>
            <person name="Quiroz K.G."/>
            <person name="Pong A.C."/>
            <person name="Rimple P.A."/>
            <person name="Situ M."/>
            <person name="Sohnen P.C."/>
            <person name="Stockinger A.N."/>
            <person name="Thompson P.K."/>
            <person name="Torchio N.M."/>
            <person name="Toner C.L."/>
            <person name="Ulbrich M.C."/>
            <person name="Vohra N.I."/>
            <person name="Zakir A."/>
            <person name="Adkins N.L."/>
            <person name="Brown B.R."/>
            <person name="Churilla B.M."/>
            <person name="Kramer Z.J."/>
            <person name="Lapin J.S."/>
            <person name="Montgomery M.T."/>
            <person name="Prout A.K."/>
            <person name="Grubb S.R."/>
            <person name="Warner M.H."/>
            <person name="Bowman C.A."/>
            <person name="Russell D.A."/>
            <person name="Hatfull G.F."/>
        </authorList>
    </citation>
    <scope>NUCLEOTIDE SEQUENCE [LARGE SCALE GENOMIC DNA]</scope>
</reference>
<protein>
    <submittedName>
        <fullName evidence="1">Uncharacterized protein</fullName>
    </submittedName>
</protein>
<dbReference type="RefSeq" id="YP_009193511.1">
    <property type="nucleotide sequence ID" value="NC_028742.1"/>
</dbReference>
<dbReference type="Proteomes" id="UP000204054">
    <property type="component" value="Segment"/>
</dbReference>
<evidence type="ECO:0000313" key="2">
    <source>
        <dbReference type="Proteomes" id="UP000204054"/>
    </source>
</evidence>
<keyword evidence="2" id="KW-1185">Reference proteome</keyword>
<dbReference type="GeneID" id="26586414"/>